<keyword evidence="11" id="KW-1185">Reference proteome</keyword>
<evidence type="ECO:0000256" key="8">
    <source>
        <dbReference type="SAM" id="MobiDB-lite"/>
    </source>
</evidence>
<dbReference type="InterPro" id="IPR011536">
    <property type="entry name" value="Fdx_isc"/>
</dbReference>
<evidence type="ECO:0000256" key="1">
    <source>
        <dbReference type="ARBA" id="ARBA00010914"/>
    </source>
</evidence>
<name>A0ABN1JV42_9BURK</name>
<dbReference type="Pfam" id="PF00111">
    <property type="entry name" value="Fer2"/>
    <property type="match status" value="1"/>
</dbReference>
<evidence type="ECO:0000256" key="7">
    <source>
        <dbReference type="ARBA" id="ARBA00034078"/>
    </source>
</evidence>
<evidence type="ECO:0000256" key="2">
    <source>
        <dbReference type="ARBA" id="ARBA00019395"/>
    </source>
</evidence>
<dbReference type="Gene3D" id="3.10.20.30">
    <property type="match status" value="1"/>
</dbReference>
<evidence type="ECO:0000256" key="4">
    <source>
        <dbReference type="ARBA" id="ARBA00022723"/>
    </source>
</evidence>
<dbReference type="PANTHER" id="PTHR23426:SF65">
    <property type="entry name" value="FERREDOXIN-2, MITOCHONDRIAL"/>
    <property type="match status" value="1"/>
</dbReference>
<keyword evidence="4" id="KW-0479">Metal-binding</keyword>
<dbReference type="InterPro" id="IPR001041">
    <property type="entry name" value="2Fe-2S_ferredoxin-type"/>
</dbReference>
<organism evidence="10 11">
    <name type="scientific">Ideonella azotifigens</name>
    <dbReference type="NCBI Taxonomy" id="513160"/>
    <lineage>
        <taxon>Bacteria</taxon>
        <taxon>Pseudomonadati</taxon>
        <taxon>Pseudomonadota</taxon>
        <taxon>Betaproteobacteria</taxon>
        <taxon>Burkholderiales</taxon>
        <taxon>Sphaerotilaceae</taxon>
        <taxon>Ideonella</taxon>
    </lineage>
</organism>
<keyword evidence="6" id="KW-0411">Iron-sulfur</keyword>
<feature type="compositionally biased region" description="Low complexity" evidence="8">
    <location>
        <begin position="9"/>
        <end position="25"/>
    </location>
</feature>
<evidence type="ECO:0000259" key="9">
    <source>
        <dbReference type="PROSITE" id="PS51085"/>
    </source>
</evidence>
<evidence type="ECO:0000313" key="10">
    <source>
        <dbReference type="EMBL" id="GAA0747249.1"/>
    </source>
</evidence>
<evidence type="ECO:0000256" key="6">
    <source>
        <dbReference type="ARBA" id="ARBA00023014"/>
    </source>
</evidence>
<dbReference type="EMBL" id="BAAAEW010000007">
    <property type="protein sequence ID" value="GAA0747249.1"/>
    <property type="molecule type" value="Genomic_DNA"/>
</dbReference>
<dbReference type="PANTHER" id="PTHR23426">
    <property type="entry name" value="FERREDOXIN/ADRENODOXIN"/>
    <property type="match status" value="1"/>
</dbReference>
<protein>
    <recommendedName>
        <fullName evidence="2">2Fe-2S ferredoxin</fullName>
    </recommendedName>
</protein>
<proteinExistence type="inferred from homology"/>
<evidence type="ECO:0000256" key="3">
    <source>
        <dbReference type="ARBA" id="ARBA00022714"/>
    </source>
</evidence>
<keyword evidence="3" id="KW-0001">2Fe-2S</keyword>
<feature type="region of interest" description="Disordered" evidence="8">
    <location>
        <begin position="1"/>
        <end position="25"/>
    </location>
</feature>
<dbReference type="PRINTS" id="PR00355">
    <property type="entry name" value="ADRENODOXIN"/>
</dbReference>
<comment type="cofactor">
    <cofactor evidence="7">
        <name>[2Fe-2S] cluster</name>
        <dbReference type="ChEBI" id="CHEBI:190135"/>
    </cofactor>
</comment>
<dbReference type="InterPro" id="IPR001055">
    <property type="entry name" value="Adrenodoxin-like"/>
</dbReference>
<evidence type="ECO:0000313" key="11">
    <source>
        <dbReference type="Proteomes" id="UP001500279"/>
    </source>
</evidence>
<dbReference type="InterPro" id="IPR036010">
    <property type="entry name" value="2Fe-2S_ferredoxin-like_sf"/>
</dbReference>
<accession>A0ABN1JV42</accession>
<dbReference type="Proteomes" id="UP001500279">
    <property type="component" value="Unassembled WGS sequence"/>
</dbReference>
<dbReference type="CDD" id="cd00207">
    <property type="entry name" value="fer2"/>
    <property type="match status" value="1"/>
</dbReference>
<comment type="similarity">
    <text evidence="1">Belongs to the adrenodoxin/putidaredoxin family.</text>
</comment>
<gene>
    <name evidence="10" type="primary">fdx_1</name>
    <name evidence="10" type="ORF">GCM10009107_15590</name>
</gene>
<dbReference type="PROSITE" id="PS51085">
    <property type="entry name" value="2FE2S_FER_2"/>
    <property type="match status" value="1"/>
</dbReference>
<keyword evidence="5" id="KW-0408">Iron</keyword>
<reference evidence="10 11" key="1">
    <citation type="journal article" date="2019" name="Int. J. Syst. Evol. Microbiol.">
        <title>The Global Catalogue of Microorganisms (GCM) 10K type strain sequencing project: providing services to taxonomists for standard genome sequencing and annotation.</title>
        <authorList>
            <consortium name="The Broad Institute Genomics Platform"/>
            <consortium name="The Broad Institute Genome Sequencing Center for Infectious Disease"/>
            <person name="Wu L."/>
            <person name="Ma J."/>
        </authorList>
    </citation>
    <scope>NUCLEOTIDE SEQUENCE [LARGE SCALE GENOMIC DNA]</scope>
    <source>
        <strain evidence="10 11">JCM 15503</strain>
    </source>
</reference>
<dbReference type="NCBIfam" id="TIGR02007">
    <property type="entry name" value="fdx_isc"/>
    <property type="match status" value="1"/>
</dbReference>
<sequence length="139" mass="14761">MSSSADPQALPASVPSANAAATSAATPERTQVTVLPHAELCPQGLVLQARRGRKLVDELLAAGVAIEHACEKVCACATCHVHVRAGAESLAPADEEEEDQLDDAWGVDPQSRLSCCVRVKGEALVIELPRYTKNHARER</sequence>
<comment type="caution">
    <text evidence="10">The sequence shown here is derived from an EMBL/GenBank/DDBJ whole genome shotgun (WGS) entry which is preliminary data.</text>
</comment>
<dbReference type="SUPFAM" id="SSF54292">
    <property type="entry name" value="2Fe-2S ferredoxin-like"/>
    <property type="match status" value="1"/>
</dbReference>
<dbReference type="InterPro" id="IPR012675">
    <property type="entry name" value="Beta-grasp_dom_sf"/>
</dbReference>
<dbReference type="RefSeq" id="WP_141292005.1">
    <property type="nucleotide sequence ID" value="NZ_BAAAEW010000007.1"/>
</dbReference>
<evidence type="ECO:0000256" key="5">
    <source>
        <dbReference type="ARBA" id="ARBA00023004"/>
    </source>
</evidence>
<feature type="domain" description="2Fe-2S ferredoxin-type" evidence="9">
    <location>
        <begin position="30"/>
        <end position="132"/>
    </location>
</feature>